<evidence type="ECO:0000256" key="1">
    <source>
        <dbReference type="ARBA" id="ARBA00022676"/>
    </source>
</evidence>
<dbReference type="SUPFAM" id="SSF53756">
    <property type="entry name" value="UDP-Glycosyltransferase/glycogen phosphorylase"/>
    <property type="match status" value="1"/>
</dbReference>
<evidence type="ECO:0000256" key="2">
    <source>
        <dbReference type="ARBA" id="ARBA00022679"/>
    </source>
</evidence>
<dbReference type="InterPro" id="IPR051199">
    <property type="entry name" value="LPS_LOS_Heptosyltrfase"/>
</dbReference>
<gene>
    <name evidence="3" type="ORF">MNBD_NITROSPIRAE02-22</name>
</gene>
<dbReference type="Pfam" id="PF01075">
    <property type="entry name" value="Glyco_transf_9"/>
    <property type="match status" value="1"/>
</dbReference>
<evidence type="ECO:0000313" key="3">
    <source>
        <dbReference type="EMBL" id="VAX27370.1"/>
    </source>
</evidence>
<proteinExistence type="predicted"/>
<dbReference type="GO" id="GO:0008713">
    <property type="term" value="F:ADP-heptose-lipopolysaccharide heptosyltransferase activity"/>
    <property type="evidence" value="ECO:0007669"/>
    <property type="project" value="TreeGrafter"/>
</dbReference>
<keyword evidence="2" id="KW-0808">Transferase</keyword>
<dbReference type="PANTHER" id="PTHR30160">
    <property type="entry name" value="TETRAACYLDISACCHARIDE 4'-KINASE-RELATED"/>
    <property type="match status" value="1"/>
</dbReference>
<sequence>MEDVLIVNLTRMGDLVQTTPVMAGLKERYPGIRITLLVSSAFLEICKYIPYADRVFVLDINNVLQGLKRRDTVGTFRYVEDMLCKINNTLYDLVINFTHSPSSAVLTSLFRTKEVRGLIMDNEGFTIKRHPWIRYFFNVIPGRDYNPFHLCDIYLKAGDVTPPKQGLHLDIPPEAEQGVDSILADARVSSNDMVVGLQLGASAEDKRWPVALFAELADRLVEAFGVKILLTGSVKEVDYGKEFETIARTRPMNLIGRTDLRELAALLKRCNLFISNDTGPLHIATAVGTRTINISLASVHFRETGPYGEGHYVIGAELPCSPCGFNSSCKDMVCKRVINAANVFELSKGLLVEGVLTSIEDSAAWENVQVYRSFFEKDGFIDYMPLIKGRPLKKELLFAYIYRQTWLKILDREDPIIPDSIYRHFLEKLSKSYDMDSVGSFTMFEDELKALRRLKELSDSAFSIIAIIDREARKTSPDVELIKKIWKGVPPLDQEIETVGYACPALKPLTTIFKYEKEELEEEDIAVLSEKACRIYNDLGLHASMLLKFLQSLISTLAEQHVCVK</sequence>
<dbReference type="GO" id="GO:0005829">
    <property type="term" value="C:cytosol"/>
    <property type="evidence" value="ECO:0007669"/>
    <property type="project" value="TreeGrafter"/>
</dbReference>
<reference evidence="3" key="1">
    <citation type="submission" date="2018-06" db="EMBL/GenBank/DDBJ databases">
        <authorList>
            <person name="Zhirakovskaya E."/>
        </authorList>
    </citation>
    <scope>NUCLEOTIDE SEQUENCE</scope>
</reference>
<organism evidence="3">
    <name type="scientific">hydrothermal vent metagenome</name>
    <dbReference type="NCBI Taxonomy" id="652676"/>
    <lineage>
        <taxon>unclassified sequences</taxon>
        <taxon>metagenomes</taxon>
        <taxon>ecological metagenomes</taxon>
    </lineage>
</organism>
<dbReference type="InterPro" id="IPR002201">
    <property type="entry name" value="Glyco_trans_9"/>
</dbReference>
<dbReference type="AlphaFoldDB" id="A0A3B1CXG3"/>
<keyword evidence="1" id="KW-0328">Glycosyltransferase</keyword>
<dbReference type="Gene3D" id="3.40.50.2000">
    <property type="entry name" value="Glycogen Phosphorylase B"/>
    <property type="match status" value="2"/>
</dbReference>
<evidence type="ECO:0008006" key="4">
    <source>
        <dbReference type="Google" id="ProtNLM"/>
    </source>
</evidence>
<dbReference type="PANTHER" id="PTHR30160:SF7">
    <property type="entry name" value="ADP-HEPTOSE--LPS HEPTOSYLTRANSFERASE 2"/>
    <property type="match status" value="1"/>
</dbReference>
<protein>
    <recommendedName>
        <fullName evidence="4">ADP-heptose--lipooligosaccharide heptosyltransferase II</fullName>
    </recommendedName>
</protein>
<dbReference type="GO" id="GO:0009244">
    <property type="term" value="P:lipopolysaccharide core region biosynthetic process"/>
    <property type="evidence" value="ECO:0007669"/>
    <property type="project" value="TreeGrafter"/>
</dbReference>
<dbReference type="CDD" id="cd03789">
    <property type="entry name" value="GT9_LPS_heptosyltransferase"/>
    <property type="match status" value="1"/>
</dbReference>
<name>A0A3B1CXG3_9ZZZZ</name>
<dbReference type="EMBL" id="UOGH01000043">
    <property type="protein sequence ID" value="VAX27370.1"/>
    <property type="molecule type" value="Genomic_DNA"/>
</dbReference>
<accession>A0A3B1CXG3</accession>